<accession>A0A8H4XI54</accession>
<reference evidence="2" key="1">
    <citation type="journal article" date="2020" name="BMC Genomics">
        <title>Correction to: Identification and distribution of gene clusters required for synthesis of sphingolipid metabolism inhibitors in diverse species of the filamentous fungus Fusarium.</title>
        <authorList>
            <person name="Kim H.S."/>
            <person name="Lohmar J.M."/>
            <person name="Busman M."/>
            <person name="Brown D.W."/>
            <person name="Naumann T.A."/>
            <person name="Divon H.H."/>
            <person name="Lysoe E."/>
            <person name="Uhlig S."/>
            <person name="Proctor R.H."/>
        </authorList>
    </citation>
    <scope>NUCLEOTIDE SEQUENCE</scope>
    <source>
        <strain evidence="2">NRRL 22465</strain>
    </source>
</reference>
<keyword evidence="3" id="KW-1185">Reference proteome</keyword>
<gene>
    <name evidence="2" type="ORF">FZEAL_7114</name>
</gene>
<feature type="region of interest" description="Disordered" evidence="1">
    <location>
        <begin position="396"/>
        <end position="416"/>
    </location>
</feature>
<proteinExistence type="predicted"/>
<protein>
    <submittedName>
        <fullName evidence="2">Uncharacterized protein</fullName>
    </submittedName>
</protein>
<dbReference type="EMBL" id="JABEYC010000562">
    <property type="protein sequence ID" value="KAF4976195.1"/>
    <property type="molecule type" value="Genomic_DNA"/>
</dbReference>
<name>A0A8H4XI54_9HYPO</name>
<comment type="caution">
    <text evidence="2">The sequence shown here is derived from an EMBL/GenBank/DDBJ whole genome shotgun (WGS) entry which is preliminary data.</text>
</comment>
<evidence type="ECO:0000313" key="3">
    <source>
        <dbReference type="Proteomes" id="UP000635477"/>
    </source>
</evidence>
<dbReference type="OrthoDB" id="4867305at2759"/>
<sequence length="416" mass="48148">MAPPLWNELGRKSSPALKAFPWLLYAHHYLRSFAPRSSRSIPAGCDNPRLPVYQRRIAMHTLYHDLGVLIYAGADEIQVRRIGQILKRVVPGTNGLFYKYSLDDISQHSPRRSLSSPSMNMYEDVQHETQRPSEEALQGKEKWLSEDLSPVEKARIADQPMWEDRQPPEPYDKFTTYRVRTEERHIDKNYYPQMGFLSIEGLLELGKSVGEVWSETMRNRAYDVSADPNNRYYHLPENYAIRATNVRLGSARAIPDGIRHHTITGSRRLSLEAWVSSRYERGVYDLLIQFYTIGTRRYAGTIRLDLEPWHFFFTGYKRKYIDDMNRHIYESAPAGDKIDFRSLYWVTENLWRLERETWAPPPPPLAPEEVFGKMYKNGGSPGNRGKPKRKVVATLPSQGASRGGFAKMMASRRTDS</sequence>
<dbReference type="AlphaFoldDB" id="A0A8H4XI54"/>
<evidence type="ECO:0000313" key="2">
    <source>
        <dbReference type="EMBL" id="KAF4976195.1"/>
    </source>
</evidence>
<organism evidence="2 3">
    <name type="scientific">Fusarium zealandicum</name>
    <dbReference type="NCBI Taxonomy" id="1053134"/>
    <lineage>
        <taxon>Eukaryota</taxon>
        <taxon>Fungi</taxon>
        <taxon>Dikarya</taxon>
        <taxon>Ascomycota</taxon>
        <taxon>Pezizomycotina</taxon>
        <taxon>Sordariomycetes</taxon>
        <taxon>Hypocreomycetidae</taxon>
        <taxon>Hypocreales</taxon>
        <taxon>Nectriaceae</taxon>
        <taxon>Fusarium</taxon>
        <taxon>Fusarium staphyleae species complex</taxon>
    </lineage>
</organism>
<reference evidence="2" key="2">
    <citation type="submission" date="2020-05" db="EMBL/GenBank/DDBJ databases">
        <authorList>
            <person name="Kim H.-S."/>
            <person name="Proctor R.H."/>
            <person name="Brown D.W."/>
        </authorList>
    </citation>
    <scope>NUCLEOTIDE SEQUENCE</scope>
    <source>
        <strain evidence="2">NRRL 22465</strain>
    </source>
</reference>
<evidence type="ECO:0000256" key="1">
    <source>
        <dbReference type="SAM" id="MobiDB-lite"/>
    </source>
</evidence>
<dbReference type="Proteomes" id="UP000635477">
    <property type="component" value="Unassembled WGS sequence"/>
</dbReference>